<dbReference type="GO" id="GO:0005886">
    <property type="term" value="C:plasma membrane"/>
    <property type="evidence" value="ECO:0007669"/>
    <property type="project" value="UniProtKB-SubCell"/>
</dbReference>
<gene>
    <name evidence="10" type="ORF">DWU89_14195</name>
    <name evidence="9" type="ORF">H8784_13835</name>
</gene>
<feature type="transmembrane region" description="Helical" evidence="6">
    <location>
        <begin position="717"/>
        <end position="748"/>
    </location>
</feature>
<comment type="caution">
    <text evidence="10">The sequence shown here is derived from an EMBL/GenBank/DDBJ whole genome shotgun (WGS) entry which is preliminary data.</text>
</comment>
<organism evidence="10 11">
    <name type="scientific">Parabacteroides acidifaciens</name>
    <dbReference type="NCBI Taxonomy" id="2290935"/>
    <lineage>
        <taxon>Bacteria</taxon>
        <taxon>Pseudomonadati</taxon>
        <taxon>Bacteroidota</taxon>
        <taxon>Bacteroidia</taxon>
        <taxon>Bacteroidales</taxon>
        <taxon>Tannerellaceae</taxon>
        <taxon>Parabacteroides</taxon>
    </lineage>
</organism>
<keyword evidence="5 6" id="KW-0472">Membrane</keyword>
<feature type="transmembrane region" description="Helical" evidence="6">
    <location>
        <begin position="333"/>
        <end position="353"/>
    </location>
</feature>
<evidence type="ECO:0000256" key="3">
    <source>
        <dbReference type="ARBA" id="ARBA00022692"/>
    </source>
</evidence>
<feature type="domain" description="ABC3 transporter permease C-terminal" evidence="7">
    <location>
        <begin position="294"/>
        <end position="412"/>
    </location>
</feature>
<feature type="transmembrane region" description="Helical" evidence="6">
    <location>
        <begin position="388"/>
        <end position="407"/>
    </location>
</feature>
<dbReference type="RefSeq" id="WP_115500292.1">
    <property type="nucleotide sequence ID" value="NZ_JACRTI010000037.1"/>
</dbReference>
<reference evidence="9 12" key="2">
    <citation type="submission" date="2020-08" db="EMBL/GenBank/DDBJ databases">
        <title>Genome public.</title>
        <authorList>
            <person name="Liu C."/>
            <person name="Sun Q."/>
        </authorList>
    </citation>
    <scope>NUCLEOTIDE SEQUENCE [LARGE SCALE GENOMIC DNA]</scope>
    <source>
        <strain evidence="9 12">426_9</strain>
    </source>
</reference>
<evidence type="ECO:0000313" key="11">
    <source>
        <dbReference type="Proteomes" id="UP000256321"/>
    </source>
</evidence>
<keyword evidence="12" id="KW-1185">Reference proteome</keyword>
<keyword evidence="2" id="KW-1003">Cell membrane</keyword>
<evidence type="ECO:0000256" key="4">
    <source>
        <dbReference type="ARBA" id="ARBA00022989"/>
    </source>
</evidence>
<keyword evidence="3 6" id="KW-0812">Transmembrane</keyword>
<dbReference type="InterPro" id="IPR003838">
    <property type="entry name" value="ABC3_permease_C"/>
</dbReference>
<evidence type="ECO:0000313" key="9">
    <source>
        <dbReference type="EMBL" id="MBC8602795.1"/>
    </source>
</evidence>
<sequence length="797" mass="90845">MILHYIKIAYCTILRYKLQNAISVAGLSVGLLCFSLCLYCSRFMLSIDSCFRHHKRIADIQLYLDNKPFSGTPASFAEVLKSMQYPEIEDLCRTVYASERPFNVWLQEEKSLPYTFQTMEVDTSYYHIFTPDILFGSWQQAANSANSAVITETTARKVFKNASEAIGKQLELSKRLFTSPESTPETGGIYYTIRAVIKDLPTNTSMHLMRNIDLLTLNDSEGLFTFKGDENMTGCCTYALLQQGKSPAELDRHFIEKKQTFPLFKENANVRSLQIGHDETIRKAANGISWLTGTIGLLILLTGLLDFFYFMIGQFMSRTHEYSIRKVNGSSSFQLFVQLFTQSFLLIALTAVLTGCLLEQIGSGLQIDLFKIHLTFDSSLLLLQTGEYILLILLACMAVCLLTVLRIRRISIQKGIRGGELRAGKHYLRNTMLGIQFFICWLFVSLTFALYLQTQTTTKAIFNTLSMQEKESIFSFSLDYSFMKTEEKLDIVNRIRQQAGVKDVLLADEPYTEEPSHTGFYKDIDNKDSGMEVQLLRISPNFFTFMQIPLQSGRTFSNKGEILADETFMQKHPDIQFGTSLYNYADAYSLCGVASSFFPDIYNGNIGTVFLPADLDKEIGHCYIKTYPGQEKQIREHIYTVLREVLPSSVQPYVRTFKEDINEKQALESKLKGIILFFTIVCLIITLLGVYSAITLDTEHRQKEVAVRKVNGASSMAIIRLFALFYIKLLLFSALPALALVILILHFWKQMYIVFFEQGFFYWGSIFFTILLLTTCTVIFRIRKAANQNPAEVIKTE</sequence>
<accession>A0A3D8HC89</accession>
<dbReference type="GO" id="GO:0022857">
    <property type="term" value="F:transmembrane transporter activity"/>
    <property type="evidence" value="ECO:0007669"/>
    <property type="project" value="TreeGrafter"/>
</dbReference>
<feature type="domain" description="ABC3 transporter permease C-terminal" evidence="7">
    <location>
        <begin position="677"/>
        <end position="790"/>
    </location>
</feature>
<feature type="transmembrane region" description="Helical" evidence="6">
    <location>
        <begin position="760"/>
        <end position="780"/>
    </location>
</feature>
<evidence type="ECO:0000256" key="5">
    <source>
        <dbReference type="ARBA" id="ARBA00023136"/>
    </source>
</evidence>
<dbReference type="Pfam" id="PF02687">
    <property type="entry name" value="FtsX"/>
    <property type="match status" value="2"/>
</dbReference>
<dbReference type="InterPro" id="IPR025857">
    <property type="entry name" value="MacB_PCD"/>
</dbReference>
<dbReference type="AlphaFoldDB" id="A0A3D8HC89"/>
<dbReference type="InterPro" id="IPR050250">
    <property type="entry name" value="Macrolide_Exporter_MacB"/>
</dbReference>
<feature type="transmembrane region" description="Helical" evidence="6">
    <location>
        <begin position="21"/>
        <end position="45"/>
    </location>
</feature>
<dbReference type="PANTHER" id="PTHR30572">
    <property type="entry name" value="MEMBRANE COMPONENT OF TRANSPORTER-RELATED"/>
    <property type="match status" value="1"/>
</dbReference>
<proteinExistence type="predicted"/>
<evidence type="ECO:0000313" key="12">
    <source>
        <dbReference type="Proteomes" id="UP000629596"/>
    </source>
</evidence>
<evidence type="ECO:0000256" key="2">
    <source>
        <dbReference type="ARBA" id="ARBA00022475"/>
    </source>
</evidence>
<evidence type="ECO:0000256" key="1">
    <source>
        <dbReference type="ARBA" id="ARBA00004651"/>
    </source>
</evidence>
<keyword evidence="4 6" id="KW-1133">Transmembrane helix</keyword>
<dbReference type="PANTHER" id="PTHR30572:SF18">
    <property type="entry name" value="ABC-TYPE MACROLIDE FAMILY EXPORT SYSTEM PERMEASE COMPONENT 2"/>
    <property type="match status" value="1"/>
</dbReference>
<evidence type="ECO:0000256" key="6">
    <source>
        <dbReference type="SAM" id="Phobius"/>
    </source>
</evidence>
<dbReference type="EMBL" id="QREV01000037">
    <property type="protein sequence ID" value="RDU48491.1"/>
    <property type="molecule type" value="Genomic_DNA"/>
</dbReference>
<dbReference type="Pfam" id="PF12704">
    <property type="entry name" value="MacB_PCD"/>
    <property type="match status" value="1"/>
</dbReference>
<feature type="transmembrane region" description="Helical" evidence="6">
    <location>
        <begin position="427"/>
        <end position="452"/>
    </location>
</feature>
<feature type="transmembrane region" description="Helical" evidence="6">
    <location>
        <begin position="674"/>
        <end position="696"/>
    </location>
</feature>
<evidence type="ECO:0000313" key="10">
    <source>
        <dbReference type="EMBL" id="RDU48491.1"/>
    </source>
</evidence>
<dbReference type="Proteomes" id="UP000256321">
    <property type="component" value="Unassembled WGS sequence"/>
</dbReference>
<evidence type="ECO:0000259" key="7">
    <source>
        <dbReference type="Pfam" id="PF02687"/>
    </source>
</evidence>
<name>A0A3D8HC89_9BACT</name>
<feature type="transmembrane region" description="Helical" evidence="6">
    <location>
        <begin position="290"/>
        <end position="312"/>
    </location>
</feature>
<reference evidence="10 11" key="1">
    <citation type="submission" date="2018-07" db="EMBL/GenBank/DDBJ databases">
        <title>Parabacteroides acidifaciens nov. sp., isolated from human feces.</title>
        <authorList>
            <person name="Wang Y.J."/>
        </authorList>
    </citation>
    <scope>NUCLEOTIDE SEQUENCE [LARGE SCALE GENOMIC DNA]</scope>
    <source>
        <strain evidence="10 11">426-9</strain>
    </source>
</reference>
<comment type="subcellular location">
    <subcellularLocation>
        <location evidence="1">Cell membrane</location>
        <topology evidence="1">Multi-pass membrane protein</topology>
    </subcellularLocation>
</comment>
<dbReference type="Proteomes" id="UP000629596">
    <property type="component" value="Unassembled WGS sequence"/>
</dbReference>
<evidence type="ECO:0000259" key="8">
    <source>
        <dbReference type="Pfam" id="PF12704"/>
    </source>
</evidence>
<feature type="domain" description="MacB-like periplasmic core" evidence="8">
    <location>
        <begin position="21"/>
        <end position="212"/>
    </location>
</feature>
<dbReference type="EMBL" id="JACRTI010000037">
    <property type="protein sequence ID" value="MBC8602795.1"/>
    <property type="molecule type" value="Genomic_DNA"/>
</dbReference>
<protein>
    <submittedName>
        <fullName evidence="10">ABC transporter permease</fullName>
    </submittedName>
    <submittedName>
        <fullName evidence="9">FtsX-like permease family protein</fullName>
    </submittedName>
</protein>